<feature type="region of interest" description="Disordered" evidence="5">
    <location>
        <begin position="1724"/>
        <end position="1743"/>
    </location>
</feature>
<dbReference type="Pfam" id="PF21055">
    <property type="entry name" value="ZSWIM4-8_C"/>
    <property type="match status" value="1"/>
</dbReference>
<feature type="compositionally biased region" description="Pro residues" evidence="5">
    <location>
        <begin position="1481"/>
        <end position="1494"/>
    </location>
</feature>
<evidence type="ECO:0000259" key="6">
    <source>
        <dbReference type="PROSITE" id="PS50966"/>
    </source>
</evidence>
<evidence type="ECO:0000256" key="5">
    <source>
        <dbReference type="SAM" id="MobiDB-lite"/>
    </source>
</evidence>
<evidence type="ECO:0000313" key="8">
    <source>
        <dbReference type="Proteomes" id="UP000747542"/>
    </source>
</evidence>
<protein>
    <submittedName>
        <fullName evidence="7">Zinc finger SWIM domain-containing protein 8-like</fullName>
    </submittedName>
</protein>
<dbReference type="PROSITE" id="PS50966">
    <property type="entry name" value="ZF_SWIM"/>
    <property type="match status" value="1"/>
</dbReference>
<feature type="region of interest" description="Disordered" evidence="5">
    <location>
        <begin position="1170"/>
        <end position="1238"/>
    </location>
</feature>
<feature type="region of interest" description="Disordered" evidence="5">
    <location>
        <begin position="515"/>
        <end position="670"/>
    </location>
</feature>
<feature type="compositionally biased region" description="Low complexity" evidence="5">
    <location>
        <begin position="1170"/>
        <end position="1193"/>
    </location>
</feature>
<feature type="region of interest" description="Disordered" evidence="5">
    <location>
        <begin position="1466"/>
        <end position="1523"/>
    </location>
</feature>
<evidence type="ECO:0000256" key="2">
    <source>
        <dbReference type="ARBA" id="ARBA00022771"/>
    </source>
</evidence>
<comment type="caution">
    <text evidence="7">The sequence shown here is derived from an EMBL/GenBank/DDBJ whole genome shotgun (WGS) entry which is preliminary data.</text>
</comment>
<reference evidence="7" key="1">
    <citation type="journal article" date="2021" name="Sci. Adv.">
        <title>The American lobster genome reveals insights on longevity, neural, and immune adaptations.</title>
        <authorList>
            <person name="Polinski J.M."/>
            <person name="Zimin A.V."/>
            <person name="Clark K.F."/>
            <person name="Kohn A.B."/>
            <person name="Sadowski N."/>
            <person name="Timp W."/>
            <person name="Ptitsyn A."/>
            <person name="Khanna P."/>
            <person name="Romanova D.Y."/>
            <person name="Williams P."/>
            <person name="Greenwood S.J."/>
            <person name="Moroz L.L."/>
            <person name="Walt D.R."/>
            <person name="Bodnar A.G."/>
        </authorList>
    </citation>
    <scope>NUCLEOTIDE SEQUENCE</scope>
    <source>
        <strain evidence="7">GMGI-L3</strain>
    </source>
</reference>
<dbReference type="Proteomes" id="UP000747542">
    <property type="component" value="Unassembled WGS sequence"/>
</dbReference>
<feature type="compositionally biased region" description="Gly residues" evidence="5">
    <location>
        <begin position="1627"/>
        <end position="1641"/>
    </location>
</feature>
<dbReference type="GO" id="GO:0008270">
    <property type="term" value="F:zinc ion binding"/>
    <property type="evidence" value="ECO:0007669"/>
    <property type="project" value="UniProtKB-KW"/>
</dbReference>
<feature type="compositionally biased region" description="Low complexity" evidence="5">
    <location>
        <begin position="1495"/>
        <end position="1504"/>
    </location>
</feature>
<keyword evidence="1" id="KW-0479">Metal-binding</keyword>
<dbReference type="InterPro" id="IPR007527">
    <property type="entry name" value="Znf_SWIM"/>
</dbReference>
<dbReference type="GO" id="GO:0031462">
    <property type="term" value="C:Cul2-RING ubiquitin ligase complex"/>
    <property type="evidence" value="ECO:0007669"/>
    <property type="project" value="TreeGrafter"/>
</dbReference>
<feature type="compositionally biased region" description="Polar residues" evidence="5">
    <location>
        <begin position="591"/>
        <end position="608"/>
    </location>
</feature>
<feature type="compositionally biased region" description="Pro residues" evidence="5">
    <location>
        <begin position="1654"/>
        <end position="1667"/>
    </location>
</feature>
<feature type="region of interest" description="Disordered" evidence="5">
    <location>
        <begin position="1620"/>
        <end position="1680"/>
    </location>
</feature>
<dbReference type="Pfam" id="PF04434">
    <property type="entry name" value="SWIM"/>
    <property type="match status" value="1"/>
</dbReference>
<name>A0A8J5JJU5_HOMAM</name>
<feature type="domain" description="SWIM-type" evidence="6">
    <location>
        <begin position="159"/>
        <end position="195"/>
    </location>
</feature>
<keyword evidence="3" id="KW-0862">Zinc</keyword>
<feature type="region of interest" description="Disordered" evidence="5">
    <location>
        <begin position="990"/>
        <end position="1110"/>
    </location>
</feature>
<dbReference type="PANTHER" id="PTHR22619">
    <property type="entry name" value="ZINC FINGER SWIM DOMAIN CONTAINING PROTEIN 4, 5, 6"/>
    <property type="match status" value="1"/>
</dbReference>
<gene>
    <name evidence="7" type="primary">Zswim8-L</name>
    <name evidence="7" type="ORF">Hamer_G004141</name>
</gene>
<feature type="compositionally biased region" description="Acidic residues" evidence="5">
    <location>
        <begin position="1100"/>
        <end position="1109"/>
    </location>
</feature>
<evidence type="ECO:0000256" key="3">
    <source>
        <dbReference type="ARBA" id="ARBA00022833"/>
    </source>
</evidence>
<feature type="compositionally biased region" description="Basic and acidic residues" evidence="5">
    <location>
        <begin position="627"/>
        <end position="637"/>
    </location>
</feature>
<sequence>MFDWEEGDRFSFEDSERFEEDSLCSWISEPESLCNNWRGWKRSEKIASLLYGRTRAQDGGVHSLTEMCARTVAAHIPFEVVEQMMPPVPEQLQLLIAFWSFPENEEDIRLYSCLANGNADEFLRGDNHYKHKSVHDPLQIGFHLSATVVVSSSGTKGQFNVAVTFDRGRITTCNCTCSANASWCSHVVAVCLHRIHQPSQVKLRAPVSESLSRLQRDQLQKFAQYLISELPQQILPTAQRLIDEILSSQTSDINTVSGAPDPTAGGSANEQMAWWLDESNLHDNIHKILVKFCVPSPIVFSDVNYLSSTAPPVAAEWASLLRPLRGREPEGMWNLLSIVREMFKRNDRNSIPLLEIITEECLATEKILVWWVNTKVALHLGSSGHGGKNNMNSNSHGSQYACSSLCDEIVVLWRLAALNPALSPQEREQLIVQFKGWHLKVLEKVAKSKEAGSSSGSGSNKRVTDGDVFPGFKPALEACQLDWSDYSLPGVTYSRTASRYYCPVMCFRHDSRHESQTAPISAPHPRNPTSHAGPKRPSERRVLISPGNPGDLENLPGGVPLAGHRHSGHRSSSVSSEGFCDNDVGRDSDSPPDQRSPEQVDSGQVSRQSSREERPMAALGLVAAVSHSRDERDKSSPDDGGVESDWSGVAEPTRHQRSRGGNRGQRSRDLHGADEYEVYIYNANLVGDGSSGGDGGVCSRGAEIFSNLKKLDDPLEILFSRAEGLHAHGHLQEASELAVQLSHELLANPPNLMIDIPPPPSKGKRKKVNPASHHLTCLASATLGKCAFLCTVLAENPEHTHLAFQVAMFGLEMARPPASTKPLEVKLANQESDLVALLKRLPLGPLELAVIRDKAEKMRSGMLKTRGEALLPLMLASFLFDALVIAGTTKNSVGGQTCRQPQDETLGFDAAVAAIGMKANVCEADHPLLCEATRRQRGELALTLLTHYKDDQDRLARIMDKLLDKEVHQMYKAPSLPTYYVNNAPCQTSSSGIDGESSNNIRVADSPGGNTVTGGPIANVASLPPMQGVNMGVPPTGRPNQSASSMHQQPSQQSLQRQLSSGTSGGDVEGSMVRLSLSPSQPIGGARPKNGPSSSRFPEGEEGESPSWEDDYKAWEEKCAVGKQRKKRAPACTLETTSSGVEGDEFALSSRVARYNCPTPGRCIAWIKSTGPGSDSGSSGNSSDSIGSFSSGDKITSIEANKPVESPPLGFSLVRPVPQPTPESTTTQPRPQPAYGKGVRFKGKRAYPTVPNQPSEASAYFMFELAKTVLNRAGGNSSTSLFTQASSSQNHRGPHRPLHMCAFQIGLYALGLHNCVSPNWLSRTYSSHVSWITSQAVEIGSSAVSFLIDTWEGHLTPQEAASIADRASRGRDTLTIRAAARLALSCLPHAHALNPNEIQRAIIQCKEQSDTMLESACLAVEGAAKGGGVYPEVLFSVARRWYEIYETRSRHQARHQARTGSVQHAVVDPPFVDPGGAHDLPLPPPPPINPPTPPSQQQQQQQQLPPIPPVEQQAQQGLHPPVSVGVNGSGGAGTIVGVAGYPVAATAPSVPYGLPGIPYPLGYNYIQGLTTSVSCINPQMPMQMYIQPPGVPFSGAQGVSQPLLPPPPLQYYPPVSIPSTLPQSGLPGNGGMSAGVPGGLPAGVPGSQQNLGTQPPPPLTAGPPPLSQQPALLPGNTPPTQGFYSLPYSGAVGSGGVSTAGFMGGPQPGALLSWVRAQGPHIVQHSPHQAQLPPRPTSQPQQQATPPIYYKMQRECLKKNSIIFKSVGGIQQVNNTGSMHYLLSSYRVGMLALETLARRVHDDRPQAKYARNPPYGEDVKWLLGVAKKLGQQYLHQFCMCSVNSVVSPFVLQELAVEAAHYLARHSPALFHQQLRSPILQPLVQKCQQMFLQCTHLKMYYITPTEYDEFISIILAARSAYQMTPGGIVQFNELLQALRRSKSCKKELWTRITNALQQSAPV</sequence>
<organism evidence="7 8">
    <name type="scientific">Homarus americanus</name>
    <name type="common">American lobster</name>
    <dbReference type="NCBI Taxonomy" id="6706"/>
    <lineage>
        <taxon>Eukaryota</taxon>
        <taxon>Metazoa</taxon>
        <taxon>Ecdysozoa</taxon>
        <taxon>Arthropoda</taxon>
        <taxon>Crustacea</taxon>
        <taxon>Multicrustacea</taxon>
        <taxon>Malacostraca</taxon>
        <taxon>Eumalacostraca</taxon>
        <taxon>Eucarida</taxon>
        <taxon>Decapoda</taxon>
        <taxon>Pleocyemata</taxon>
        <taxon>Astacidea</taxon>
        <taxon>Nephropoidea</taxon>
        <taxon>Nephropidae</taxon>
        <taxon>Homarus</taxon>
    </lineage>
</organism>
<feature type="compositionally biased region" description="Polar residues" evidence="5">
    <location>
        <begin position="990"/>
        <end position="1001"/>
    </location>
</feature>
<dbReference type="InterPro" id="IPR057945">
    <property type="entry name" value="TPR_ZSWIM8"/>
</dbReference>
<dbReference type="InterPro" id="IPR048370">
    <property type="entry name" value="ZSWIM4-8_C"/>
</dbReference>
<keyword evidence="2 4" id="KW-0863">Zinc-finger</keyword>
<evidence type="ECO:0000256" key="4">
    <source>
        <dbReference type="PROSITE-ProRule" id="PRU00325"/>
    </source>
</evidence>
<keyword evidence="8" id="KW-1185">Reference proteome</keyword>
<dbReference type="PANTHER" id="PTHR22619:SF1">
    <property type="entry name" value="ZINC FINGER SWIM DOMAIN-CONTAINING PROTEIN 8"/>
    <property type="match status" value="1"/>
</dbReference>
<dbReference type="Pfam" id="PF25572">
    <property type="entry name" value="TPR_ZSWIM8"/>
    <property type="match status" value="1"/>
</dbReference>
<evidence type="ECO:0000313" key="7">
    <source>
        <dbReference type="EMBL" id="KAG7159507.1"/>
    </source>
</evidence>
<dbReference type="EMBL" id="JAHLQT010033114">
    <property type="protein sequence ID" value="KAG7159507.1"/>
    <property type="molecule type" value="Genomic_DNA"/>
</dbReference>
<evidence type="ECO:0000256" key="1">
    <source>
        <dbReference type="ARBA" id="ARBA00022723"/>
    </source>
</evidence>
<accession>A0A8J5JJU5</accession>
<proteinExistence type="predicted"/>
<feature type="compositionally biased region" description="Low complexity" evidence="5">
    <location>
        <begin position="1041"/>
        <end position="1061"/>
    </location>
</feature>